<keyword evidence="2" id="KW-1185">Reference proteome</keyword>
<protein>
    <submittedName>
        <fullName evidence="1">Uncharacterized protein</fullName>
    </submittedName>
</protein>
<dbReference type="Proteomes" id="UP000184139">
    <property type="component" value="Unassembled WGS sequence"/>
</dbReference>
<dbReference type="EMBL" id="FQXS01000004">
    <property type="protein sequence ID" value="SHH56059.1"/>
    <property type="molecule type" value="Genomic_DNA"/>
</dbReference>
<dbReference type="AlphaFoldDB" id="A0A1M5TZ83"/>
<gene>
    <name evidence="1" type="ORF">SAMN02745124_00911</name>
</gene>
<organism evidence="1 2">
    <name type="scientific">Desulfofustis glycolicus DSM 9705</name>
    <dbReference type="NCBI Taxonomy" id="1121409"/>
    <lineage>
        <taxon>Bacteria</taxon>
        <taxon>Pseudomonadati</taxon>
        <taxon>Thermodesulfobacteriota</taxon>
        <taxon>Desulfobulbia</taxon>
        <taxon>Desulfobulbales</taxon>
        <taxon>Desulfocapsaceae</taxon>
        <taxon>Desulfofustis</taxon>
    </lineage>
</organism>
<evidence type="ECO:0000313" key="2">
    <source>
        <dbReference type="Proteomes" id="UP000184139"/>
    </source>
</evidence>
<evidence type="ECO:0000313" key="1">
    <source>
        <dbReference type="EMBL" id="SHH56059.1"/>
    </source>
</evidence>
<dbReference type="STRING" id="1121409.SAMN02745124_00911"/>
<reference evidence="1 2" key="1">
    <citation type="submission" date="2016-11" db="EMBL/GenBank/DDBJ databases">
        <authorList>
            <person name="Jaros S."/>
            <person name="Januszkiewicz K."/>
            <person name="Wedrychowicz H."/>
        </authorList>
    </citation>
    <scope>NUCLEOTIDE SEQUENCE [LARGE SCALE GENOMIC DNA]</scope>
    <source>
        <strain evidence="1 2">DSM 9705</strain>
    </source>
</reference>
<feature type="non-terminal residue" evidence="1">
    <location>
        <position position="92"/>
    </location>
</feature>
<accession>A0A1M5TZ83</accession>
<name>A0A1M5TZ83_9BACT</name>
<sequence>MFEVTFDMIWSSLKGLHKRPRFLCQIVTISGRQTGPYSLLEIPVQVFIRVVFRRIRRQIKNFYLVLMFRKPFPHDLAVMNPKVIQDQKDLSL</sequence>
<proteinExistence type="predicted"/>